<comment type="caution">
    <text evidence="2">The sequence shown here is derived from an EMBL/GenBank/DDBJ whole genome shotgun (WGS) entry which is preliminary data.</text>
</comment>
<feature type="domain" description="Phospholipase C/D" evidence="1">
    <location>
        <begin position="5"/>
        <end position="126"/>
    </location>
</feature>
<evidence type="ECO:0000259" key="1">
    <source>
        <dbReference type="Pfam" id="PF00882"/>
    </source>
</evidence>
<keyword evidence="3" id="KW-1185">Reference proteome</keyword>
<dbReference type="Proteomes" id="UP000093352">
    <property type="component" value="Unassembled WGS sequence"/>
</dbReference>
<name>A0A371IK75_9FIRM</name>
<dbReference type="InterPro" id="IPR029002">
    <property type="entry name" value="PLPC/GPLD1"/>
</dbReference>
<dbReference type="RefSeq" id="WP_068913869.1">
    <property type="nucleotide sequence ID" value="NZ_MBEW02000018.1"/>
</dbReference>
<protein>
    <submittedName>
        <fullName evidence="2">Phospholipase</fullName>
    </submittedName>
</protein>
<dbReference type="AlphaFoldDB" id="A0A371IK75"/>
<organism evidence="2 3">
    <name type="scientific">Criibacterium bergeronii</name>
    <dbReference type="NCBI Taxonomy" id="1871336"/>
    <lineage>
        <taxon>Bacteria</taxon>
        <taxon>Bacillati</taxon>
        <taxon>Bacillota</taxon>
        <taxon>Clostridia</taxon>
        <taxon>Peptostreptococcales</taxon>
        <taxon>Filifactoraceae</taxon>
        <taxon>Criibacterium</taxon>
    </lineage>
</organism>
<evidence type="ECO:0000313" key="2">
    <source>
        <dbReference type="EMBL" id="RDY20864.1"/>
    </source>
</evidence>
<sequence length="190" mass="22228">MIVPTHRLIAHYVYNYIQLKAGISLDKKWFTFGNVLPDVNPYYIKRKHFYCVSFDYVISLINSLENDMDRISMKEFSLRLGIISHYVSDFFCYPHNDRAYFKGRLKEHMQYEYKLHGSFSSIAKWHICDTSFYDLDETQIINSFRKIYLQEGMCIKNDIKFTLDAVSAIGLSLSEAYVEGLDTAVGIAHI</sequence>
<dbReference type="Pfam" id="PF00882">
    <property type="entry name" value="Zn_dep_PLPC"/>
    <property type="match status" value="1"/>
</dbReference>
<dbReference type="STRING" id="1871336.BBG48_04440"/>
<reference evidence="2 3" key="1">
    <citation type="journal article" date="2016" name="Genome Announc.">
        <title>Draft Genome Sequence of Criibacterium bergeronii gen. nov., sp. nov., Strain CCRI-22567T, Isolated from a Vaginal Sample from a Woman with Bacterial Vaginosis.</title>
        <authorList>
            <person name="Maheux A.F."/>
            <person name="Berube E."/>
            <person name="Boudreau D.K."/>
            <person name="Raymond F."/>
            <person name="Corbeil J."/>
            <person name="Roy P.H."/>
            <person name="Boissinot M."/>
            <person name="Omar R.F."/>
        </authorList>
    </citation>
    <scope>NUCLEOTIDE SEQUENCE [LARGE SCALE GENOMIC DNA]</scope>
    <source>
        <strain evidence="2 3">CCRI-22567</strain>
    </source>
</reference>
<evidence type="ECO:0000313" key="3">
    <source>
        <dbReference type="Proteomes" id="UP000093352"/>
    </source>
</evidence>
<gene>
    <name evidence="2" type="ORF">BBG48_007715</name>
</gene>
<accession>A0A371IK75</accession>
<proteinExistence type="predicted"/>
<dbReference type="EMBL" id="MBEW02000018">
    <property type="protein sequence ID" value="RDY20864.1"/>
    <property type="molecule type" value="Genomic_DNA"/>
</dbReference>